<dbReference type="AlphaFoldDB" id="A0A2K1J6F9"/>
<dbReference type="Proteomes" id="UP000006727">
    <property type="component" value="Chromosome 16"/>
</dbReference>
<reference evidence="2 4" key="1">
    <citation type="journal article" date="2008" name="Science">
        <title>The Physcomitrella genome reveals evolutionary insights into the conquest of land by plants.</title>
        <authorList>
            <person name="Rensing S."/>
            <person name="Lang D."/>
            <person name="Zimmer A."/>
            <person name="Terry A."/>
            <person name="Salamov A."/>
            <person name="Shapiro H."/>
            <person name="Nishiyama T."/>
            <person name="Perroud P.-F."/>
            <person name="Lindquist E."/>
            <person name="Kamisugi Y."/>
            <person name="Tanahashi T."/>
            <person name="Sakakibara K."/>
            <person name="Fujita T."/>
            <person name="Oishi K."/>
            <person name="Shin-I T."/>
            <person name="Kuroki Y."/>
            <person name="Toyoda A."/>
            <person name="Suzuki Y."/>
            <person name="Hashimoto A."/>
            <person name="Yamaguchi K."/>
            <person name="Sugano A."/>
            <person name="Kohara Y."/>
            <person name="Fujiyama A."/>
            <person name="Anterola A."/>
            <person name="Aoki S."/>
            <person name="Ashton N."/>
            <person name="Barbazuk W.B."/>
            <person name="Barker E."/>
            <person name="Bennetzen J."/>
            <person name="Bezanilla M."/>
            <person name="Blankenship R."/>
            <person name="Cho S.H."/>
            <person name="Dutcher S."/>
            <person name="Estelle M."/>
            <person name="Fawcett J.A."/>
            <person name="Gundlach H."/>
            <person name="Hanada K."/>
            <person name="Heyl A."/>
            <person name="Hicks K.A."/>
            <person name="Hugh J."/>
            <person name="Lohr M."/>
            <person name="Mayer K."/>
            <person name="Melkozernov A."/>
            <person name="Murata T."/>
            <person name="Nelson D."/>
            <person name="Pils B."/>
            <person name="Prigge M."/>
            <person name="Reiss B."/>
            <person name="Renner T."/>
            <person name="Rombauts S."/>
            <person name="Rushton P."/>
            <person name="Sanderfoot A."/>
            <person name="Schween G."/>
            <person name="Shiu S.-H."/>
            <person name="Stueber K."/>
            <person name="Theodoulou F.L."/>
            <person name="Tu H."/>
            <person name="Van de Peer Y."/>
            <person name="Verrier P.J."/>
            <person name="Waters E."/>
            <person name="Wood A."/>
            <person name="Yang L."/>
            <person name="Cove D."/>
            <person name="Cuming A."/>
            <person name="Hasebe M."/>
            <person name="Lucas S."/>
            <person name="Mishler D.B."/>
            <person name="Reski R."/>
            <person name="Grigoriev I."/>
            <person name="Quatrano R.S."/>
            <person name="Boore J.L."/>
        </authorList>
    </citation>
    <scope>NUCLEOTIDE SEQUENCE [LARGE SCALE GENOMIC DNA]</scope>
    <source>
        <strain evidence="3 4">cv. Gransden 2004</strain>
    </source>
</reference>
<keyword evidence="4" id="KW-1185">Reference proteome</keyword>
<dbReference type="EMBL" id="ABEU02000016">
    <property type="protein sequence ID" value="PNR37135.1"/>
    <property type="molecule type" value="Genomic_DNA"/>
</dbReference>
<gene>
    <name evidence="2" type="ORF">PHYPA_020242</name>
</gene>
<reference evidence="3" key="3">
    <citation type="submission" date="2020-12" db="UniProtKB">
        <authorList>
            <consortium name="EnsemblPlants"/>
        </authorList>
    </citation>
    <scope>IDENTIFICATION</scope>
</reference>
<proteinExistence type="predicted"/>
<dbReference type="EnsemblPlants" id="Pp3c16_10V3.1">
    <property type="protein sequence ID" value="Pp3c16_10V3.1"/>
    <property type="gene ID" value="Pp3c16_10"/>
</dbReference>
<evidence type="ECO:0000256" key="1">
    <source>
        <dbReference type="SAM" id="MobiDB-lite"/>
    </source>
</evidence>
<reference evidence="2 4" key="2">
    <citation type="journal article" date="2018" name="Plant J.">
        <title>The Physcomitrella patens chromosome-scale assembly reveals moss genome structure and evolution.</title>
        <authorList>
            <person name="Lang D."/>
            <person name="Ullrich K.K."/>
            <person name="Murat F."/>
            <person name="Fuchs J."/>
            <person name="Jenkins J."/>
            <person name="Haas F.B."/>
            <person name="Piednoel M."/>
            <person name="Gundlach H."/>
            <person name="Van Bel M."/>
            <person name="Meyberg R."/>
            <person name="Vives C."/>
            <person name="Morata J."/>
            <person name="Symeonidi A."/>
            <person name="Hiss M."/>
            <person name="Muchero W."/>
            <person name="Kamisugi Y."/>
            <person name="Saleh O."/>
            <person name="Blanc G."/>
            <person name="Decker E.L."/>
            <person name="van Gessel N."/>
            <person name="Grimwood J."/>
            <person name="Hayes R.D."/>
            <person name="Graham S.W."/>
            <person name="Gunter L.E."/>
            <person name="McDaniel S.F."/>
            <person name="Hoernstein S.N.W."/>
            <person name="Larsson A."/>
            <person name="Li F.W."/>
            <person name="Perroud P.F."/>
            <person name="Phillips J."/>
            <person name="Ranjan P."/>
            <person name="Rokshar D.S."/>
            <person name="Rothfels C.J."/>
            <person name="Schneider L."/>
            <person name="Shu S."/>
            <person name="Stevenson D.W."/>
            <person name="Thummler F."/>
            <person name="Tillich M."/>
            <person name="Villarreal Aguilar J.C."/>
            <person name="Widiez T."/>
            <person name="Wong G.K."/>
            <person name="Wymore A."/>
            <person name="Zhang Y."/>
            <person name="Zimmer A.D."/>
            <person name="Quatrano R.S."/>
            <person name="Mayer K.F.X."/>
            <person name="Goodstein D."/>
            <person name="Casacuberta J.M."/>
            <person name="Vandepoele K."/>
            <person name="Reski R."/>
            <person name="Cuming A.C."/>
            <person name="Tuskan G.A."/>
            <person name="Maumus F."/>
            <person name="Salse J."/>
            <person name="Schmutz J."/>
            <person name="Rensing S.A."/>
        </authorList>
    </citation>
    <scope>NUCLEOTIDE SEQUENCE [LARGE SCALE GENOMIC DNA]</scope>
    <source>
        <strain evidence="3 4">cv. Gransden 2004</strain>
    </source>
</reference>
<dbReference type="Gramene" id="Pp3c16_10V3.1">
    <property type="protein sequence ID" value="Pp3c16_10V3.1"/>
    <property type="gene ID" value="Pp3c16_10"/>
</dbReference>
<evidence type="ECO:0000313" key="4">
    <source>
        <dbReference type="Proteomes" id="UP000006727"/>
    </source>
</evidence>
<organism evidence="2">
    <name type="scientific">Physcomitrium patens</name>
    <name type="common">Spreading-leaved earth moss</name>
    <name type="synonym">Physcomitrella patens</name>
    <dbReference type="NCBI Taxonomy" id="3218"/>
    <lineage>
        <taxon>Eukaryota</taxon>
        <taxon>Viridiplantae</taxon>
        <taxon>Streptophyta</taxon>
        <taxon>Embryophyta</taxon>
        <taxon>Bryophyta</taxon>
        <taxon>Bryophytina</taxon>
        <taxon>Bryopsida</taxon>
        <taxon>Funariidae</taxon>
        <taxon>Funariales</taxon>
        <taxon>Funariaceae</taxon>
        <taxon>Physcomitrium</taxon>
    </lineage>
</organism>
<evidence type="ECO:0000313" key="2">
    <source>
        <dbReference type="EMBL" id="PNR37135.1"/>
    </source>
</evidence>
<dbReference type="InParanoid" id="A0A2K1J6F9"/>
<sequence>MTSIIVIPSSILRTSTLKSITTINEDLLELPLPRQEIPNLAVIGVALQVEQKGARKHKSESEAKKRVIKGSRH</sequence>
<accession>A0A2K1J6F9</accession>
<protein>
    <submittedName>
        <fullName evidence="2 3">Uncharacterized protein</fullName>
    </submittedName>
</protein>
<name>A0A2K1J6F9_PHYPA</name>
<evidence type="ECO:0000313" key="3">
    <source>
        <dbReference type="EnsemblPlants" id="Pp3c16_10V3.1"/>
    </source>
</evidence>
<feature type="region of interest" description="Disordered" evidence="1">
    <location>
        <begin position="54"/>
        <end position="73"/>
    </location>
</feature>